<organism evidence="2 3">
    <name type="scientific">Ricinus communis</name>
    <name type="common">Castor bean</name>
    <dbReference type="NCBI Taxonomy" id="3988"/>
    <lineage>
        <taxon>Eukaryota</taxon>
        <taxon>Viridiplantae</taxon>
        <taxon>Streptophyta</taxon>
        <taxon>Embryophyta</taxon>
        <taxon>Tracheophyta</taxon>
        <taxon>Spermatophyta</taxon>
        <taxon>Magnoliopsida</taxon>
        <taxon>eudicotyledons</taxon>
        <taxon>Gunneridae</taxon>
        <taxon>Pentapetalae</taxon>
        <taxon>rosids</taxon>
        <taxon>fabids</taxon>
        <taxon>Malpighiales</taxon>
        <taxon>Euphorbiaceae</taxon>
        <taxon>Acalyphoideae</taxon>
        <taxon>Acalypheae</taxon>
        <taxon>Ricinus</taxon>
    </lineage>
</organism>
<reference evidence="3" key="1">
    <citation type="journal article" date="2010" name="Nat. Biotechnol.">
        <title>Draft genome sequence of the oilseed species Ricinus communis.</title>
        <authorList>
            <person name="Chan A.P."/>
            <person name="Crabtree J."/>
            <person name="Zhao Q."/>
            <person name="Lorenzi H."/>
            <person name="Orvis J."/>
            <person name="Puiu D."/>
            <person name="Melake-Berhan A."/>
            <person name="Jones K.M."/>
            <person name="Redman J."/>
            <person name="Chen G."/>
            <person name="Cahoon E.B."/>
            <person name="Gedil M."/>
            <person name="Stanke M."/>
            <person name="Haas B.J."/>
            <person name="Wortman J.R."/>
            <person name="Fraser-Liggett C.M."/>
            <person name="Ravel J."/>
            <person name="Rabinowicz P.D."/>
        </authorList>
    </citation>
    <scope>NUCLEOTIDE SEQUENCE [LARGE SCALE GENOMIC DNA]</scope>
    <source>
        <strain evidence="3">cv. Hale</strain>
    </source>
</reference>
<evidence type="ECO:0000313" key="3">
    <source>
        <dbReference type="Proteomes" id="UP000008311"/>
    </source>
</evidence>
<protein>
    <submittedName>
        <fullName evidence="2">Uncharacterized protein</fullName>
    </submittedName>
</protein>
<proteinExistence type="predicted"/>
<dbReference type="InParanoid" id="B9S037"/>
<feature type="compositionally biased region" description="Polar residues" evidence="1">
    <location>
        <begin position="98"/>
        <end position="114"/>
    </location>
</feature>
<accession>B9S037</accession>
<evidence type="ECO:0000313" key="2">
    <source>
        <dbReference type="EMBL" id="EEF42973.1"/>
    </source>
</evidence>
<keyword evidence="3" id="KW-1185">Reference proteome</keyword>
<feature type="region of interest" description="Disordered" evidence="1">
    <location>
        <begin position="89"/>
        <end position="132"/>
    </location>
</feature>
<dbReference type="Proteomes" id="UP000008311">
    <property type="component" value="Unassembled WGS sequence"/>
</dbReference>
<sequence length="132" mass="14511">MKLLCAYSTQPHRIRQLSNPSSIPSTTALSQLSPKLGSIQCSSPLVSEESQNGHTAQYKIEWCSPTNMYASYPITSLLAQSSSLRRSECVADAAQGPTRKSQNWQHGPSPSMVTRPTIYRERISYSPSHAGQ</sequence>
<evidence type="ECO:0000256" key="1">
    <source>
        <dbReference type="SAM" id="MobiDB-lite"/>
    </source>
</evidence>
<dbReference type="EMBL" id="EQ973836">
    <property type="protein sequence ID" value="EEF42973.1"/>
    <property type="molecule type" value="Genomic_DNA"/>
</dbReference>
<gene>
    <name evidence="2" type="ORF">RCOM_1296360</name>
</gene>
<dbReference type="AlphaFoldDB" id="B9S037"/>
<name>B9S037_RICCO</name>